<dbReference type="PROSITE" id="PS51786">
    <property type="entry name" value="LON_PROTEOLYTIC"/>
    <property type="match status" value="1"/>
</dbReference>
<keyword evidence="1" id="KW-0378">Hydrolase</keyword>
<dbReference type="EMBL" id="BORW01000006">
    <property type="protein sequence ID" value="GIO66775.1"/>
    <property type="molecule type" value="Genomic_DNA"/>
</dbReference>
<keyword evidence="2" id="KW-1133">Transmembrane helix</keyword>
<sequence>MREANNMQRTKKREASRLILYIFAVALLVYVTVYMPTPYIIYQPGSADEVKPMLSVQKGDPDEKGAFMMTTVSASYANLVMLVVSAFNPNAEIDKKEARLGDRSEDEYAAEQVYLMSDSQSSAMEAAYHEANVPYSIVPQYLFIFSTPEGDEARKHFKPGDRLSEVDGKPVTDNAALTNLLKTKKAGDQVTVKLIRDGRTLEEKVKLIELRDKDTNRTRPGLGVTIATMQKVVSKDPGLQVNFQNTRVGGPSAGLMFTMEIYNQLTDGDLTKGYQVAGTGTIDKEGNVGPIGGVQHKIVAADRKHAEIFFVPKDNYAEAKAKADKIKTGMKLVPVEKLEDAIAYMENLRVKS</sequence>
<dbReference type="InterPro" id="IPR020568">
    <property type="entry name" value="Ribosomal_Su5_D2-typ_SF"/>
</dbReference>
<gene>
    <name evidence="4" type="primary">lon</name>
    <name evidence="4" type="ORF">J21TS3_15960</name>
</gene>
<evidence type="ECO:0000313" key="5">
    <source>
        <dbReference type="Proteomes" id="UP000680638"/>
    </source>
</evidence>
<keyword evidence="2" id="KW-0472">Membrane</keyword>
<dbReference type="Gene3D" id="2.30.42.10">
    <property type="match status" value="1"/>
</dbReference>
<dbReference type="InterPro" id="IPR027065">
    <property type="entry name" value="Lon_Prtase"/>
</dbReference>
<dbReference type="InterPro" id="IPR036034">
    <property type="entry name" value="PDZ_sf"/>
</dbReference>
<keyword evidence="2" id="KW-0812">Transmembrane</keyword>
<keyword evidence="5" id="KW-1185">Reference proteome</keyword>
<dbReference type="SUPFAM" id="SSF54211">
    <property type="entry name" value="Ribosomal protein S5 domain 2-like"/>
    <property type="match status" value="1"/>
</dbReference>
<dbReference type="NCBIfam" id="NF041438">
    <property type="entry name" value="SepM_fam_S16"/>
    <property type="match status" value="1"/>
</dbReference>
<reference evidence="4 5" key="1">
    <citation type="submission" date="2021-03" db="EMBL/GenBank/DDBJ databases">
        <title>Antimicrobial resistance genes in bacteria isolated from Japanese honey, and their potential for conferring macrolide and lincosamide resistance in the American foulbrood pathogen Paenibacillus larvae.</title>
        <authorList>
            <person name="Okamoto M."/>
            <person name="Kumagai M."/>
            <person name="Kanamori H."/>
            <person name="Takamatsu D."/>
        </authorList>
    </citation>
    <scope>NUCLEOTIDE SEQUENCE [LARGE SCALE GENOMIC DNA]</scope>
    <source>
        <strain evidence="4 5">J21TS3</strain>
    </source>
</reference>
<name>A0ABQ4LU37_9BACL</name>
<feature type="transmembrane region" description="Helical" evidence="2">
    <location>
        <begin position="20"/>
        <end position="42"/>
    </location>
</feature>
<comment type="catalytic activity">
    <reaction evidence="1">
        <text>Hydrolysis of proteins in presence of ATP.</text>
        <dbReference type="EC" id="3.4.21.53"/>
    </reaction>
</comment>
<feature type="active site" evidence="1">
    <location>
        <position position="252"/>
    </location>
</feature>
<dbReference type="Gene3D" id="3.30.230.10">
    <property type="match status" value="1"/>
</dbReference>
<evidence type="ECO:0000313" key="4">
    <source>
        <dbReference type="EMBL" id="GIO66775.1"/>
    </source>
</evidence>
<comment type="caution">
    <text evidence="4">The sequence shown here is derived from an EMBL/GenBank/DDBJ whole genome shotgun (WGS) entry which is preliminary data.</text>
</comment>
<feature type="domain" description="Lon proteolytic" evidence="3">
    <location>
        <begin position="248"/>
        <end position="348"/>
    </location>
</feature>
<evidence type="ECO:0000259" key="3">
    <source>
        <dbReference type="PROSITE" id="PS51786"/>
    </source>
</evidence>
<dbReference type="InterPro" id="IPR008269">
    <property type="entry name" value="Lon_proteolytic"/>
</dbReference>
<proteinExistence type="inferred from homology"/>
<dbReference type="Proteomes" id="UP000680638">
    <property type="component" value="Unassembled WGS sequence"/>
</dbReference>
<comment type="similarity">
    <text evidence="1">Belongs to the peptidase S16 family.</text>
</comment>
<dbReference type="InterPro" id="IPR001478">
    <property type="entry name" value="PDZ"/>
</dbReference>
<dbReference type="InterPro" id="IPR014721">
    <property type="entry name" value="Ribsml_uS5_D2-typ_fold_subgr"/>
</dbReference>
<organism evidence="4 5">
    <name type="scientific">Paenibacillus cookii</name>
    <dbReference type="NCBI Taxonomy" id="157839"/>
    <lineage>
        <taxon>Bacteria</taxon>
        <taxon>Bacillati</taxon>
        <taxon>Bacillota</taxon>
        <taxon>Bacilli</taxon>
        <taxon>Bacillales</taxon>
        <taxon>Paenibacillaceae</taxon>
        <taxon>Paenibacillus</taxon>
    </lineage>
</organism>
<evidence type="ECO:0000256" key="2">
    <source>
        <dbReference type="SAM" id="Phobius"/>
    </source>
</evidence>
<feature type="active site" evidence="1">
    <location>
        <position position="297"/>
    </location>
</feature>
<accession>A0ABQ4LU37</accession>
<dbReference type="PANTHER" id="PTHR10046">
    <property type="entry name" value="ATP DEPENDENT LON PROTEASE FAMILY MEMBER"/>
    <property type="match status" value="1"/>
</dbReference>
<protein>
    <recommendedName>
        <fullName evidence="1">endopeptidase La</fullName>
        <ecNumber evidence="1">3.4.21.53</ecNumber>
    </recommendedName>
</protein>
<keyword evidence="1" id="KW-0645">Protease</keyword>
<dbReference type="EC" id="3.4.21.53" evidence="1"/>
<dbReference type="SUPFAM" id="SSF50156">
    <property type="entry name" value="PDZ domain-like"/>
    <property type="match status" value="1"/>
</dbReference>
<dbReference type="Pfam" id="PF13180">
    <property type="entry name" value="PDZ_2"/>
    <property type="match status" value="1"/>
</dbReference>
<keyword evidence="1" id="KW-0720">Serine protease</keyword>
<feature type="transmembrane region" description="Helical" evidence="2">
    <location>
        <begin position="66"/>
        <end position="87"/>
    </location>
</feature>
<dbReference type="Pfam" id="PF05362">
    <property type="entry name" value="Lon_C"/>
    <property type="match status" value="1"/>
</dbReference>
<evidence type="ECO:0000256" key="1">
    <source>
        <dbReference type="PROSITE-ProRule" id="PRU01122"/>
    </source>
</evidence>